<feature type="compositionally biased region" description="Basic residues" evidence="1">
    <location>
        <begin position="279"/>
        <end position="303"/>
    </location>
</feature>
<evidence type="ECO:0000313" key="2">
    <source>
        <dbReference type="EMBL" id="CAK0810718.1"/>
    </source>
</evidence>
<dbReference type="Proteomes" id="UP001189429">
    <property type="component" value="Unassembled WGS sequence"/>
</dbReference>
<organism evidence="2 3">
    <name type="scientific">Prorocentrum cordatum</name>
    <dbReference type="NCBI Taxonomy" id="2364126"/>
    <lineage>
        <taxon>Eukaryota</taxon>
        <taxon>Sar</taxon>
        <taxon>Alveolata</taxon>
        <taxon>Dinophyceae</taxon>
        <taxon>Prorocentrales</taxon>
        <taxon>Prorocentraceae</taxon>
        <taxon>Prorocentrum</taxon>
    </lineage>
</organism>
<protein>
    <recommendedName>
        <fullName evidence="4">Beta-galactosidase</fullName>
    </recommendedName>
</protein>
<dbReference type="EMBL" id="CAUYUJ010004730">
    <property type="protein sequence ID" value="CAK0810718.1"/>
    <property type="molecule type" value="Genomic_DNA"/>
</dbReference>
<feature type="region of interest" description="Disordered" evidence="1">
    <location>
        <begin position="208"/>
        <end position="234"/>
    </location>
</feature>
<proteinExistence type="predicted"/>
<evidence type="ECO:0000313" key="3">
    <source>
        <dbReference type="Proteomes" id="UP001189429"/>
    </source>
</evidence>
<keyword evidence="3" id="KW-1185">Reference proteome</keyword>
<comment type="caution">
    <text evidence="2">The sequence shown here is derived from an EMBL/GenBank/DDBJ whole genome shotgun (WGS) entry which is preliminary data.</text>
</comment>
<reference evidence="2" key="1">
    <citation type="submission" date="2023-10" db="EMBL/GenBank/DDBJ databases">
        <authorList>
            <person name="Chen Y."/>
            <person name="Shah S."/>
            <person name="Dougan E. K."/>
            <person name="Thang M."/>
            <person name="Chan C."/>
        </authorList>
    </citation>
    <scope>NUCLEOTIDE SEQUENCE [LARGE SCALE GENOMIC DNA]</scope>
</reference>
<evidence type="ECO:0008006" key="4">
    <source>
        <dbReference type="Google" id="ProtNLM"/>
    </source>
</evidence>
<evidence type="ECO:0000256" key="1">
    <source>
        <dbReference type="SAM" id="MobiDB-lite"/>
    </source>
</evidence>
<feature type="non-terminal residue" evidence="2">
    <location>
        <position position="1"/>
    </location>
</feature>
<sequence length="309" mass="32365">PSPPQPPLAAPPDGDEAQRPPAGTLAGRWRTSEAATGVPSEALFCLEVHGGHAREDLPAEARQLFFCCDVGEAALPSLRVGRHYQRGFWQRAVQPSLLASSSWAAALDVDHFDIRALRRSNPASSEPPDYRFRLRVVGPSGVVLNYSAPCGKGEELDLGPSDTLTLGSSLAPLQGAPAGGLGAPGALPGLHFTFIPLAGTLGVGSPLGAGLASPQQPRRRLPDLAGDEGAGDEAAAQALQPLPGAAPLLAASPRRVAGSLQPPPFCEAEAHGPSLRALPWRRRRAAASRHRPRTGWRSTRSRRSVSPNL</sequence>
<feature type="region of interest" description="Disordered" evidence="1">
    <location>
        <begin position="1"/>
        <end position="29"/>
    </location>
</feature>
<feature type="compositionally biased region" description="Pro residues" evidence="1">
    <location>
        <begin position="1"/>
        <end position="10"/>
    </location>
</feature>
<name>A0ABN9QXW5_9DINO</name>
<gene>
    <name evidence="2" type="ORF">PCOR1329_LOCUS15594</name>
</gene>
<accession>A0ABN9QXW5</accession>
<feature type="region of interest" description="Disordered" evidence="1">
    <location>
        <begin position="256"/>
        <end position="309"/>
    </location>
</feature>